<name>A0A6J7EMG0_9ZZZZ</name>
<dbReference type="Gene3D" id="3.30.420.150">
    <property type="entry name" value="Exopolyphosphatase. Domain 2"/>
    <property type="match status" value="1"/>
</dbReference>
<dbReference type="SUPFAM" id="SSF53067">
    <property type="entry name" value="Actin-like ATPase domain"/>
    <property type="match status" value="2"/>
</dbReference>
<proteinExistence type="predicted"/>
<feature type="domain" description="Ppx/GppA phosphatase N-terminal" evidence="1">
    <location>
        <begin position="18"/>
        <end position="300"/>
    </location>
</feature>
<dbReference type="Pfam" id="PF02541">
    <property type="entry name" value="Ppx-GppA"/>
    <property type="match status" value="1"/>
</dbReference>
<reference evidence="2" key="1">
    <citation type="submission" date="2020-05" db="EMBL/GenBank/DDBJ databases">
        <authorList>
            <person name="Chiriac C."/>
            <person name="Salcher M."/>
            <person name="Ghai R."/>
            <person name="Kavagutti S V."/>
        </authorList>
    </citation>
    <scope>NUCLEOTIDE SEQUENCE</scope>
</reference>
<dbReference type="InterPro" id="IPR043129">
    <property type="entry name" value="ATPase_NBD"/>
</dbReference>
<dbReference type="AlphaFoldDB" id="A0A6J7EMG0"/>
<dbReference type="EMBL" id="CAFBLM010000093">
    <property type="protein sequence ID" value="CAB4880713.1"/>
    <property type="molecule type" value="Genomic_DNA"/>
</dbReference>
<dbReference type="GO" id="GO:0016462">
    <property type="term" value="F:pyrophosphatase activity"/>
    <property type="evidence" value="ECO:0007669"/>
    <property type="project" value="TreeGrafter"/>
</dbReference>
<sequence>MSVVAAIDCGTNSIRLLVAQVNSSGVLEDLDRRMIVIRLGEGVDQTGEISSAALERAFIACDEFASVIDKLGAQKVRFVATSASRDAKNRQIFVDGVKSRIGVEPEVISGHEEATLSFNGATGSLVAAQSPLLVIDIGGGSTEFVLGVSAPTSAISVDMGCVRLTERILHDDPPSPAQIDQASVFVDSLIAKAGEVVDFAQAKTLVGLAGSVTTVAAIALGLDVYDSEAIHGSRIRAQQVHEVTKTLLGMTRAQRSTLGVMHPGRVDVIGSGALVLDRIMKATGIPEVLVSERDILDGIAQSLL</sequence>
<dbReference type="Gene3D" id="3.30.420.40">
    <property type="match status" value="1"/>
</dbReference>
<dbReference type="InterPro" id="IPR003695">
    <property type="entry name" value="Ppx_GppA_N"/>
</dbReference>
<evidence type="ECO:0000259" key="1">
    <source>
        <dbReference type="Pfam" id="PF02541"/>
    </source>
</evidence>
<dbReference type="PANTHER" id="PTHR30005:SF13">
    <property type="entry name" value="EXOPOLYPHOSPHATASE 2"/>
    <property type="match status" value="1"/>
</dbReference>
<gene>
    <name evidence="2" type="ORF">UFOPK3401_01422</name>
</gene>
<accession>A0A6J7EMG0</accession>
<evidence type="ECO:0000313" key="2">
    <source>
        <dbReference type="EMBL" id="CAB4880713.1"/>
    </source>
</evidence>
<protein>
    <submittedName>
        <fullName evidence="2">Unannotated protein</fullName>
    </submittedName>
</protein>
<dbReference type="CDD" id="cd24119">
    <property type="entry name" value="ASKHA_NBD_MtPPX2-like"/>
    <property type="match status" value="1"/>
</dbReference>
<organism evidence="2">
    <name type="scientific">freshwater metagenome</name>
    <dbReference type="NCBI Taxonomy" id="449393"/>
    <lineage>
        <taxon>unclassified sequences</taxon>
        <taxon>metagenomes</taxon>
        <taxon>ecological metagenomes</taxon>
    </lineage>
</organism>
<dbReference type="PANTHER" id="PTHR30005">
    <property type="entry name" value="EXOPOLYPHOSPHATASE"/>
    <property type="match status" value="1"/>
</dbReference>
<dbReference type="InterPro" id="IPR050273">
    <property type="entry name" value="GppA/Ppx_hydrolase"/>
</dbReference>